<sequence>MIPNDPRIEALQKELADLRKQLEPKLTLGRRGSPFSNEILAAPISNNVRIPQLSLYGGEKGEPRDHIDQFITAMDLVDPSDVMLCSIFRTTLIGNKRYPKNPSHLFAVVRKEGELFRAYIQRFDNEMLDVPNVNTELLSGIMAQGLRNGGLADSLIGEPATNWDDLLS</sequence>
<reference evidence="1" key="2">
    <citation type="journal article" date="2024" name="Plant">
        <title>Genomic evolution and insights into agronomic trait innovations of Sesamum species.</title>
        <authorList>
            <person name="Miao H."/>
            <person name="Wang L."/>
            <person name="Qu L."/>
            <person name="Liu H."/>
            <person name="Sun Y."/>
            <person name="Le M."/>
            <person name="Wang Q."/>
            <person name="Wei S."/>
            <person name="Zheng Y."/>
            <person name="Lin W."/>
            <person name="Duan Y."/>
            <person name="Cao H."/>
            <person name="Xiong S."/>
            <person name="Wang X."/>
            <person name="Wei L."/>
            <person name="Li C."/>
            <person name="Ma Q."/>
            <person name="Ju M."/>
            <person name="Zhao R."/>
            <person name="Li G."/>
            <person name="Mu C."/>
            <person name="Tian Q."/>
            <person name="Mei H."/>
            <person name="Zhang T."/>
            <person name="Gao T."/>
            <person name="Zhang H."/>
        </authorList>
    </citation>
    <scope>NUCLEOTIDE SEQUENCE</scope>
    <source>
        <strain evidence="1">3651</strain>
    </source>
</reference>
<gene>
    <name evidence="1" type="ORF">Salat_0695300</name>
</gene>
<accession>A0AAE2CV67</accession>
<proteinExistence type="predicted"/>
<organism evidence="1 2">
    <name type="scientific">Sesamum alatum</name>
    <dbReference type="NCBI Taxonomy" id="300844"/>
    <lineage>
        <taxon>Eukaryota</taxon>
        <taxon>Viridiplantae</taxon>
        <taxon>Streptophyta</taxon>
        <taxon>Embryophyta</taxon>
        <taxon>Tracheophyta</taxon>
        <taxon>Spermatophyta</taxon>
        <taxon>Magnoliopsida</taxon>
        <taxon>eudicotyledons</taxon>
        <taxon>Gunneridae</taxon>
        <taxon>Pentapetalae</taxon>
        <taxon>asterids</taxon>
        <taxon>lamiids</taxon>
        <taxon>Lamiales</taxon>
        <taxon>Pedaliaceae</taxon>
        <taxon>Sesamum</taxon>
    </lineage>
</organism>
<dbReference type="EMBL" id="JACGWO010000002">
    <property type="protein sequence ID" value="KAK4435319.1"/>
    <property type="molecule type" value="Genomic_DNA"/>
</dbReference>
<dbReference type="Proteomes" id="UP001293254">
    <property type="component" value="Unassembled WGS sequence"/>
</dbReference>
<name>A0AAE2CV67_9LAMI</name>
<dbReference type="PANTHER" id="PTHR33223:SF10">
    <property type="entry name" value="AMINOTRANSFERASE-LIKE PLANT MOBILE DOMAIN-CONTAINING PROTEIN"/>
    <property type="match status" value="1"/>
</dbReference>
<evidence type="ECO:0000313" key="2">
    <source>
        <dbReference type="Proteomes" id="UP001293254"/>
    </source>
</evidence>
<keyword evidence="2" id="KW-1185">Reference proteome</keyword>
<comment type="caution">
    <text evidence="1">The sequence shown here is derived from an EMBL/GenBank/DDBJ whole genome shotgun (WGS) entry which is preliminary data.</text>
</comment>
<reference evidence="1" key="1">
    <citation type="submission" date="2020-06" db="EMBL/GenBank/DDBJ databases">
        <authorList>
            <person name="Li T."/>
            <person name="Hu X."/>
            <person name="Zhang T."/>
            <person name="Song X."/>
            <person name="Zhang H."/>
            <person name="Dai N."/>
            <person name="Sheng W."/>
            <person name="Hou X."/>
            <person name="Wei L."/>
        </authorList>
    </citation>
    <scope>NUCLEOTIDE SEQUENCE</scope>
    <source>
        <strain evidence="1">3651</strain>
        <tissue evidence="1">Leaf</tissue>
    </source>
</reference>
<evidence type="ECO:0000313" key="1">
    <source>
        <dbReference type="EMBL" id="KAK4435319.1"/>
    </source>
</evidence>
<dbReference type="PANTHER" id="PTHR33223">
    <property type="entry name" value="CCHC-TYPE DOMAIN-CONTAINING PROTEIN"/>
    <property type="match status" value="1"/>
</dbReference>
<protein>
    <submittedName>
        <fullName evidence="1">Uncharacterized protein</fullName>
    </submittedName>
</protein>
<dbReference type="AlphaFoldDB" id="A0AAE2CV67"/>